<dbReference type="AlphaFoldDB" id="A0A1T4Z4C1"/>
<dbReference type="Proteomes" id="UP000190774">
    <property type="component" value="Unassembled WGS sequence"/>
</dbReference>
<evidence type="ECO:0000256" key="1">
    <source>
        <dbReference type="SAM" id="MobiDB-lite"/>
    </source>
</evidence>
<protein>
    <submittedName>
        <fullName evidence="2">Uncharacterized protein</fullName>
    </submittedName>
</protein>
<feature type="compositionally biased region" description="Pro residues" evidence="1">
    <location>
        <begin position="108"/>
        <end position="119"/>
    </location>
</feature>
<name>A0A1T4Z4C1_9BACT</name>
<proteinExistence type="predicted"/>
<gene>
    <name evidence="2" type="ORF">SAMN02745166_05005</name>
</gene>
<accession>A0A1T4Z4C1</accession>
<reference evidence="3" key="1">
    <citation type="submission" date="2017-02" db="EMBL/GenBank/DDBJ databases">
        <authorList>
            <person name="Varghese N."/>
            <person name="Submissions S."/>
        </authorList>
    </citation>
    <scope>NUCLEOTIDE SEQUENCE [LARGE SCALE GENOMIC DNA]</scope>
    <source>
        <strain evidence="3">ATCC 700200</strain>
    </source>
</reference>
<feature type="region of interest" description="Disordered" evidence="1">
    <location>
        <begin position="97"/>
        <end position="119"/>
    </location>
</feature>
<evidence type="ECO:0000313" key="2">
    <source>
        <dbReference type="EMBL" id="SKB08718.1"/>
    </source>
</evidence>
<organism evidence="2 3">
    <name type="scientific">Prosthecobacter debontii</name>
    <dbReference type="NCBI Taxonomy" id="48467"/>
    <lineage>
        <taxon>Bacteria</taxon>
        <taxon>Pseudomonadati</taxon>
        <taxon>Verrucomicrobiota</taxon>
        <taxon>Verrucomicrobiia</taxon>
        <taxon>Verrucomicrobiales</taxon>
        <taxon>Verrucomicrobiaceae</taxon>
        <taxon>Prosthecobacter</taxon>
    </lineage>
</organism>
<dbReference type="EMBL" id="FUYE01000029">
    <property type="protein sequence ID" value="SKB08718.1"/>
    <property type="molecule type" value="Genomic_DNA"/>
</dbReference>
<evidence type="ECO:0000313" key="3">
    <source>
        <dbReference type="Proteomes" id="UP000190774"/>
    </source>
</evidence>
<sequence>MSVQGNPLLKEISNLSWTDLTPETVESVRQHFLEALSPEQQAEDPSPIQAFTLYFKTPNPLLPSLMTGRLITIWCLWHGVFTIAEHRKALETYRQGEWVTPYPDRPSGSPPPLQRRPDT</sequence>
<keyword evidence="3" id="KW-1185">Reference proteome</keyword>